<dbReference type="Proteomes" id="UP000317648">
    <property type="component" value="Chromosome"/>
</dbReference>
<organism evidence="1 2">
    <name type="scientific">Lignipirellula cremea</name>
    <dbReference type="NCBI Taxonomy" id="2528010"/>
    <lineage>
        <taxon>Bacteria</taxon>
        <taxon>Pseudomonadati</taxon>
        <taxon>Planctomycetota</taxon>
        <taxon>Planctomycetia</taxon>
        <taxon>Pirellulales</taxon>
        <taxon>Pirellulaceae</taxon>
        <taxon>Lignipirellula</taxon>
    </lineage>
</organism>
<dbReference type="Gene3D" id="3.40.50.2000">
    <property type="entry name" value="Glycogen Phosphorylase B"/>
    <property type="match status" value="1"/>
</dbReference>
<dbReference type="GO" id="GO:0016740">
    <property type="term" value="F:transferase activity"/>
    <property type="evidence" value="ECO:0007669"/>
    <property type="project" value="UniProtKB-KW"/>
</dbReference>
<dbReference type="AlphaFoldDB" id="A0A518E4M1"/>
<dbReference type="KEGG" id="lcre:Pla8534_69560"/>
<keyword evidence="1" id="KW-0808">Transferase</keyword>
<proteinExistence type="predicted"/>
<dbReference type="SUPFAM" id="SSF53756">
    <property type="entry name" value="UDP-Glycosyltransferase/glycogen phosphorylase"/>
    <property type="match status" value="1"/>
</dbReference>
<reference evidence="1 2" key="1">
    <citation type="submission" date="2019-02" db="EMBL/GenBank/DDBJ databases">
        <title>Deep-cultivation of Planctomycetes and their phenomic and genomic characterization uncovers novel biology.</title>
        <authorList>
            <person name="Wiegand S."/>
            <person name="Jogler M."/>
            <person name="Boedeker C."/>
            <person name="Pinto D."/>
            <person name="Vollmers J."/>
            <person name="Rivas-Marin E."/>
            <person name="Kohn T."/>
            <person name="Peeters S.H."/>
            <person name="Heuer A."/>
            <person name="Rast P."/>
            <person name="Oberbeckmann S."/>
            <person name="Bunk B."/>
            <person name="Jeske O."/>
            <person name="Meyerdierks A."/>
            <person name="Storesund J.E."/>
            <person name="Kallscheuer N."/>
            <person name="Luecker S."/>
            <person name="Lage O.M."/>
            <person name="Pohl T."/>
            <person name="Merkel B.J."/>
            <person name="Hornburger P."/>
            <person name="Mueller R.-W."/>
            <person name="Bruemmer F."/>
            <person name="Labrenz M."/>
            <person name="Spormann A.M."/>
            <person name="Op den Camp H."/>
            <person name="Overmann J."/>
            <person name="Amann R."/>
            <person name="Jetten M.S.M."/>
            <person name="Mascher T."/>
            <person name="Medema M.H."/>
            <person name="Devos D.P."/>
            <person name="Kaster A.-K."/>
            <person name="Ovreas L."/>
            <person name="Rohde M."/>
            <person name="Galperin M.Y."/>
            <person name="Jogler C."/>
        </authorList>
    </citation>
    <scope>NUCLEOTIDE SEQUENCE [LARGE SCALE GENOMIC DNA]</scope>
    <source>
        <strain evidence="1 2">Pla85_3_4</strain>
    </source>
</reference>
<gene>
    <name evidence="1" type="ORF">Pla8534_69560</name>
</gene>
<dbReference type="OrthoDB" id="9811902at2"/>
<dbReference type="Pfam" id="PF13692">
    <property type="entry name" value="Glyco_trans_1_4"/>
    <property type="match status" value="1"/>
</dbReference>
<evidence type="ECO:0000313" key="1">
    <source>
        <dbReference type="EMBL" id="QDU99045.1"/>
    </source>
</evidence>
<accession>A0A518E4M1</accession>
<evidence type="ECO:0000313" key="2">
    <source>
        <dbReference type="Proteomes" id="UP000317648"/>
    </source>
</evidence>
<sequence length="423" mass="47229">MNVWLIHLAEPLPTEANRRLMRYGVLGTMLASQGHQVTQWAGTVDHFEKTQRALSNQTIPWNDNYTIELVFGRGYVRHIGPRRIAYHRQAARSFRQRAAELAPPDVIISAIPTIEVSAEAVRYGREHGAAVILDIRDLWPDALFHALPGMLVPLAKLAAAPATRRLESICRQATGLMGVSQSYLEWGQEKAGRGHGEHDRVFPLGYQRRTLDAVEQSAAEAVWRKRGIGPERGFRCCFFGTLGNSTNLDDILTVARRCWNEGDRDVQFVICGEGPNLAEYKRNVAGLQNVVFPGWVSPHEITVLMQWSDMGIAPYSAKAMQSLPNKPIEYLGGGLPVLSTLRGELELLLEQEQCGFTFVPGQADELHRRLVEARGNPSLLAEMKANALRVFADRFDASVVYPQMIAFLKETGDHVKRTSRRAA</sequence>
<dbReference type="PANTHER" id="PTHR12526">
    <property type="entry name" value="GLYCOSYLTRANSFERASE"/>
    <property type="match status" value="1"/>
</dbReference>
<name>A0A518E4M1_9BACT</name>
<dbReference type="EMBL" id="CP036433">
    <property type="protein sequence ID" value="QDU99045.1"/>
    <property type="molecule type" value="Genomic_DNA"/>
</dbReference>
<keyword evidence="2" id="KW-1185">Reference proteome</keyword>
<protein>
    <submittedName>
        <fullName evidence="1">Putative glycosyl transferase</fullName>
    </submittedName>
</protein>